<feature type="region of interest" description="Disordered" evidence="6">
    <location>
        <begin position="1"/>
        <end position="83"/>
    </location>
</feature>
<dbReference type="AlphaFoldDB" id="A0A2A9M6C5"/>
<feature type="compositionally biased region" description="Basic residues" evidence="6">
    <location>
        <begin position="1"/>
        <end position="12"/>
    </location>
</feature>
<dbReference type="VEuPathDB" id="ToxoDB:BESB_077420"/>
<evidence type="ECO:0000256" key="2">
    <source>
        <dbReference type="ARBA" id="ARBA00004286"/>
    </source>
</evidence>
<dbReference type="GO" id="GO:0042393">
    <property type="term" value="F:histone binding"/>
    <property type="evidence" value="ECO:0007669"/>
    <property type="project" value="InterPro"/>
</dbReference>
<comment type="similarity">
    <text evidence="3">Belongs to the HPF1 family.</text>
</comment>
<feature type="compositionally biased region" description="Basic and acidic residues" evidence="6">
    <location>
        <begin position="340"/>
        <end position="351"/>
    </location>
</feature>
<evidence type="ECO:0000256" key="6">
    <source>
        <dbReference type="SAM" id="MobiDB-lite"/>
    </source>
</evidence>
<dbReference type="GeneID" id="40312668"/>
<evidence type="ECO:0000256" key="1">
    <source>
        <dbReference type="ARBA" id="ARBA00004123"/>
    </source>
</evidence>
<dbReference type="GO" id="GO:0005694">
    <property type="term" value="C:chromosome"/>
    <property type="evidence" value="ECO:0007669"/>
    <property type="project" value="UniProtKB-SubCell"/>
</dbReference>
<dbReference type="GO" id="GO:0006974">
    <property type="term" value="P:DNA damage response"/>
    <property type="evidence" value="ECO:0007669"/>
    <property type="project" value="InterPro"/>
</dbReference>
<name>A0A2A9M6C5_BESBE</name>
<keyword evidence="4" id="KW-0158">Chromosome</keyword>
<evidence type="ECO:0000256" key="5">
    <source>
        <dbReference type="ARBA" id="ARBA00023242"/>
    </source>
</evidence>
<dbReference type="KEGG" id="bbes:BESB_077420"/>
<feature type="region of interest" description="Disordered" evidence="6">
    <location>
        <begin position="325"/>
        <end position="360"/>
    </location>
</feature>
<dbReference type="RefSeq" id="XP_029217534.1">
    <property type="nucleotide sequence ID" value="XM_029366103.1"/>
</dbReference>
<dbReference type="OrthoDB" id="348488at2759"/>
<keyword evidence="8" id="KW-1185">Reference proteome</keyword>
<proteinExistence type="inferred from homology"/>
<protein>
    <submittedName>
        <fullName evidence="7">Uncharacterized protein</fullName>
    </submittedName>
</protein>
<dbReference type="GO" id="GO:0072572">
    <property type="term" value="F:poly-ADP-D-ribose binding"/>
    <property type="evidence" value="ECO:0007669"/>
    <property type="project" value="TreeGrafter"/>
</dbReference>
<dbReference type="STRING" id="94643.A0A2A9M6C5"/>
<dbReference type="InterPro" id="IPR019361">
    <property type="entry name" value="HPF1"/>
</dbReference>
<evidence type="ECO:0000313" key="7">
    <source>
        <dbReference type="EMBL" id="PFH33525.1"/>
    </source>
</evidence>
<comment type="caution">
    <text evidence="7">The sequence shown here is derived from an EMBL/GenBank/DDBJ whole genome shotgun (WGS) entry which is preliminary data.</text>
</comment>
<dbReference type="GO" id="GO:0005634">
    <property type="term" value="C:nucleus"/>
    <property type="evidence" value="ECO:0007669"/>
    <property type="project" value="UniProtKB-SubCell"/>
</dbReference>
<feature type="compositionally biased region" description="Basic and acidic residues" evidence="6">
    <location>
        <begin position="71"/>
        <end position="83"/>
    </location>
</feature>
<accession>A0A2A9M6C5</accession>
<comment type="subcellular location">
    <subcellularLocation>
        <location evidence="2">Chromosome</location>
    </subcellularLocation>
    <subcellularLocation>
        <location evidence="1">Nucleus</location>
    </subcellularLocation>
</comment>
<dbReference type="EMBL" id="NWUJ01000008">
    <property type="protein sequence ID" value="PFH33525.1"/>
    <property type="molecule type" value="Genomic_DNA"/>
</dbReference>
<dbReference type="PANTHER" id="PTHR13386">
    <property type="entry name" value="HISTONE PARYLATION FACTOR 1"/>
    <property type="match status" value="1"/>
</dbReference>
<dbReference type="PANTHER" id="PTHR13386:SF1">
    <property type="entry name" value="HISTONE PARYLATION FACTOR 1"/>
    <property type="match status" value="1"/>
</dbReference>
<dbReference type="Pfam" id="PF10228">
    <property type="entry name" value="HPF1"/>
    <property type="match status" value="2"/>
</dbReference>
<reference evidence="7 8" key="1">
    <citation type="submission" date="2017-09" db="EMBL/GenBank/DDBJ databases">
        <title>Genome sequencing of Besnoitia besnoiti strain Bb-Ger1.</title>
        <authorList>
            <person name="Schares G."/>
            <person name="Venepally P."/>
            <person name="Lorenzi H.A."/>
        </authorList>
    </citation>
    <scope>NUCLEOTIDE SEQUENCE [LARGE SCALE GENOMIC DNA]</scope>
    <source>
        <strain evidence="7 8">Bb-Ger1</strain>
    </source>
</reference>
<evidence type="ECO:0000256" key="4">
    <source>
        <dbReference type="ARBA" id="ARBA00022454"/>
    </source>
</evidence>
<evidence type="ECO:0000256" key="3">
    <source>
        <dbReference type="ARBA" id="ARBA00010803"/>
    </source>
</evidence>
<keyword evidence="5" id="KW-0539">Nucleus</keyword>
<evidence type="ECO:0000313" key="8">
    <source>
        <dbReference type="Proteomes" id="UP000224006"/>
    </source>
</evidence>
<dbReference type="Proteomes" id="UP000224006">
    <property type="component" value="Chromosome VII"/>
</dbReference>
<feature type="region of interest" description="Disordered" evidence="6">
    <location>
        <begin position="259"/>
        <end position="298"/>
    </location>
</feature>
<gene>
    <name evidence="7" type="ORF">BESB_077420</name>
</gene>
<feature type="compositionally biased region" description="Basic and acidic residues" evidence="6">
    <location>
        <begin position="33"/>
        <end position="42"/>
    </location>
</feature>
<sequence>MPKAKQARKRTRSTSAPDKAEPPASSTPSTAGERQEERRRPDTVGLSAAAAAAPSTTENGKRLTAACGSHSKGEGGEDRGASATGERKAAQLIASLYKKWASVLKSEVGLTLEGCNTPEDPNEAPKASGDSHSCGVLELWAFCTYLCRLQEQDVPQQVLEPIGLRLTGVFDLFAEQCAPDGSLATHGRHFYDLPECLPVLEVVSSPGSSSLNPAGYHMCIFRDREDQVPHAVVSNVPSEGPAFSVVCADPELLTLPESPVASGLLSEGRGNRAQKGKRAEGKAAKRGGPSVSAEGGGEPTAPVVPLLLAALWLFCERILADAAEPASTDRAGVRKRTKMARKDSERGDHAPAGHRPANPGEAAKIKEALSAWLKEELAIGADSVATIEENTQRWTTKRKKAIAASDLSGLGILVPYHAETEIGYRNLGITNAGLKKTIMTIKSAPKEQRDTQPLDELLNLAGIAMDEGDVGTALQLGRNLFLLDAPNETGCKVVKAAKLLLRSAYNLLEQPHFAEIVDATSDIRNRCVQQKS</sequence>
<organism evidence="7 8">
    <name type="scientific">Besnoitia besnoiti</name>
    <name type="common">Apicomplexan protozoan</name>
    <dbReference type="NCBI Taxonomy" id="94643"/>
    <lineage>
        <taxon>Eukaryota</taxon>
        <taxon>Sar</taxon>
        <taxon>Alveolata</taxon>
        <taxon>Apicomplexa</taxon>
        <taxon>Conoidasida</taxon>
        <taxon>Coccidia</taxon>
        <taxon>Eucoccidiorida</taxon>
        <taxon>Eimeriorina</taxon>
        <taxon>Sarcocystidae</taxon>
        <taxon>Besnoitia</taxon>
    </lineage>
</organism>